<dbReference type="GO" id="GO:0006753">
    <property type="term" value="P:nucleoside phosphate metabolic process"/>
    <property type="evidence" value="ECO:0007669"/>
    <property type="project" value="TreeGrafter"/>
</dbReference>
<dbReference type="PROSITE" id="PS51462">
    <property type="entry name" value="NUDIX"/>
    <property type="match status" value="1"/>
</dbReference>
<evidence type="ECO:0000313" key="3">
    <source>
        <dbReference type="EMBL" id="GLJ61679.1"/>
    </source>
</evidence>
<dbReference type="Gene3D" id="3.90.79.10">
    <property type="entry name" value="Nucleoside Triphosphate Pyrophosphohydrolase"/>
    <property type="match status" value="1"/>
</dbReference>
<dbReference type="PANTHER" id="PTHR11839:SF31">
    <property type="entry name" value="ADP-RIBOSE PYROPHOSPHATASE"/>
    <property type="match status" value="1"/>
</dbReference>
<dbReference type="InterPro" id="IPR015797">
    <property type="entry name" value="NUDIX_hydrolase-like_dom_sf"/>
</dbReference>
<dbReference type="InterPro" id="IPR000086">
    <property type="entry name" value="NUDIX_hydrolase_dom"/>
</dbReference>
<feature type="domain" description="Nudix hydrolase" evidence="2">
    <location>
        <begin position="45"/>
        <end position="178"/>
    </location>
</feature>
<sequence>MTEELRDEAHEVEIVESEVAFRGIVWDIVSERFVYGDDQLTRQYLAHPGAAAVVALDADERVLLIQQYRHPIGERDWELPAGLLDVAGESPLEAAQRELAEEADLEAADWQELSAVHLSPGGTSELIHLFLARDLTPTEGAFEREGEEADMRVEWLPLEEAVRAVVEGRFRNATTGMGLLLTAARLRGA</sequence>
<dbReference type="GO" id="GO:0016787">
    <property type="term" value="F:hydrolase activity"/>
    <property type="evidence" value="ECO:0007669"/>
    <property type="project" value="UniProtKB-KW"/>
</dbReference>
<dbReference type="Pfam" id="PF00293">
    <property type="entry name" value="NUDIX"/>
    <property type="match status" value="1"/>
</dbReference>
<dbReference type="PANTHER" id="PTHR11839">
    <property type="entry name" value="UDP/ADP-SUGAR PYROPHOSPHATASE"/>
    <property type="match status" value="1"/>
</dbReference>
<name>A0A9W6H3X4_9MICO</name>
<accession>A0A9W6H3X4</accession>
<dbReference type="GO" id="GO:0005829">
    <property type="term" value="C:cytosol"/>
    <property type="evidence" value="ECO:0007669"/>
    <property type="project" value="TreeGrafter"/>
</dbReference>
<dbReference type="GO" id="GO:0019693">
    <property type="term" value="P:ribose phosphate metabolic process"/>
    <property type="evidence" value="ECO:0007669"/>
    <property type="project" value="TreeGrafter"/>
</dbReference>
<dbReference type="SUPFAM" id="SSF55811">
    <property type="entry name" value="Nudix"/>
    <property type="match status" value="1"/>
</dbReference>
<evidence type="ECO:0000313" key="4">
    <source>
        <dbReference type="Proteomes" id="UP001142462"/>
    </source>
</evidence>
<evidence type="ECO:0000259" key="2">
    <source>
        <dbReference type="PROSITE" id="PS51462"/>
    </source>
</evidence>
<keyword evidence="4" id="KW-1185">Reference proteome</keyword>
<organism evidence="3 4">
    <name type="scientific">Microbacterium barkeri</name>
    <dbReference type="NCBI Taxonomy" id="33917"/>
    <lineage>
        <taxon>Bacteria</taxon>
        <taxon>Bacillati</taxon>
        <taxon>Actinomycetota</taxon>
        <taxon>Actinomycetes</taxon>
        <taxon>Micrococcales</taxon>
        <taxon>Microbacteriaceae</taxon>
        <taxon>Microbacterium</taxon>
    </lineage>
</organism>
<gene>
    <name evidence="3" type="ORF">GCM10017576_18090</name>
</gene>
<reference evidence="3" key="1">
    <citation type="journal article" date="2014" name="Int. J. Syst. Evol. Microbiol.">
        <title>Complete genome sequence of Corynebacterium casei LMG S-19264T (=DSM 44701T), isolated from a smear-ripened cheese.</title>
        <authorList>
            <consortium name="US DOE Joint Genome Institute (JGI-PGF)"/>
            <person name="Walter F."/>
            <person name="Albersmeier A."/>
            <person name="Kalinowski J."/>
            <person name="Ruckert C."/>
        </authorList>
    </citation>
    <scope>NUCLEOTIDE SEQUENCE</scope>
    <source>
        <strain evidence="3">VKM Ac-1020</strain>
    </source>
</reference>
<dbReference type="EMBL" id="BSEJ01000007">
    <property type="protein sequence ID" value="GLJ61679.1"/>
    <property type="molecule type" value="Genomic_DNA"/>
</dbReference>
<keyword evidence="1 3" id="KW-0378">Hydrolase</keyword>
<dbReference type="Proteomes" id="UP001142462">
    <property type="component" value="Unassembled WGS sequence"/>
</dbReference>
<protein>
    <submittedName>
        <fullName evidence="3">NUDIX hydrolase</fullName>
    </submittedName>
</protein>
<comment type="caution">
    <text evidence="3">The sequence shown here is derived from an EMBL/GenBank/DDBJ whole genome shotgun (WGS) entry which is preliminary data.</text>
</comment>
<proteinExistence type="predicted"/>
<reference evidence="3" key="2">
    <citation type="submission" date="2023-01" db="EMBL/GenBank/DDBJ databases">
        <authorList>
            <person name="Sun Q."/>
            <person name="Evtushenko L."/>
        </authorList>
    </citation>
    <scope>NUCLEOTIDE SEQUENCE</scope>
    <source>
        <strain evidence="3">VKM Ac-1020</strain>
    </source>
</reference>
<dbReference type="AlphaFoldDB" id="A0A9W6H3X4"/>
<dbReference type="RefSeq" id="WP_271173385.1">
    <property type="nucleotide sequence ID" value="NZ_BSEJ01000007.1"/>
</dbReference>
<evidence type="ECO:0000256" key="1">
    <source>
        <dbReference type="ARBA" id="ARBA00022801"/>
    </source>
</evidence>